<name>A0ABN8LED1_9CNID</name>
<evidence type="ECO:0000313" key="2">
    <source>
        <dbReference type="Proteomes" id="UP001159427"/>
    </source>
</evidence>
<organism evidence="1 2">
    <name type="scientific">Porites evermanni</name>
    <dbReference type="NCBI Taxonomy" id="104178"/>
    <lineage>
        <taxon>Eukaryota</taxon>
        <taxon>Metazoa</taxon>
        <taxon>Cnidaria</taxon>
        <taxon>Anthozoa</taxon>
        <taxon>Hexacorallia</taxon>
        <taxon>Scleractinia</taxon>
        <taxon>Fungiina</taxon>
        <taxon>Poritidae</taxon>
        <taxon>Porites</taxon>
    </lineage>
</organism>
<proteinExistence type="predicted"/>
<feature type="non-terminal residue" evidence="1">
    <location>
        <position position="238"/>
    </location>
</feature>
<dbReference type="Proteomes" id="UP001159427">
    <property type="component" value="Unassembled WGS sequence"/>
</dbReference>
<sequence>MTHKLYLDAIGSVEYRKELRSLFHVRELTEAHISIGSDLCMDTFEFFVHHIASKVTTMHRSQPRSFSVSDMPPERLAKLRHVGGWAIRKELERCRSVLIAHTKCELLEDNVIVQYSWLKDNTRFSESLEVTEDRQFRERGLLHISDQTFCCFKRIEEIRVAEMNRDCLHVFYGFLKQVLVRQLLKDVITRCMKMATCQFLRHFRRGYKLKKTEHQKRVLQRKQVETERNDHPKFATML</sequence>
<gene>
    <name evidence="1" type="ORF">PEVE_00022469</name>
</gene>
<protein>
    <submittedName>
        <fullName evidence="1">Uncharacterized protein</fullName>
    </submittedName>
</protein>
<keyword evidence="2" id="KW-1185">Reference proteome</keyword>
<reference evidence="1 2" key="1">
    <citation type="submission" date="2022-05" db="EMBL/GenBank/DDBJ databases">
        <authorList>
            <consortium name="Genoscope - CEA"/>
            <person name="William W."/>
        </authorList>
    </citation>
    <scope>NUCLEOTIDE SEQUENCE [LARGE SCALE GENOMIC DNA]</scope>
</reference>
<dbReference type="EMBL" id="CALNXI010000003">
    <property type="protein sequence ID" value="CAH3013835.1"/>
    <property type="molecule type" value="Genomic_DNA"/>
</dbReference>
<evidence type="ECO:0000313" key="1">
    <source>
        <dbReference type="EMBL" id="CAH3013835.1"/>
    </source>
</evidence>
<comment type="caution">
    <text evidence="1">The sequence shown here is derived from an EMBL/GenBank/DDBJ whole genome shotgun (WGS) entry which is preliminary data.</text>
</comment>
<accession>A0ABN8LED1</accession>